<comment type="caution">
    <text evidence="2">The sequence shown here is derived from an EMBL/GenBank/DDBJ whole genome shotgun (WGS) entry which is preliminary data.</text>
</comment>
<reference evidence="3" key="1">
    <citation type="journal article" date="2019" name="Int. J. Syst. Evol. Microbiol.">
        <title>The Global Catalogue of Microorganisms (GCM) 10K type strain sequencing project: providing services to taxonomists for standard genome sequencing and annotation.</title>
        <authorList>
            <consortium name="The Broad Institute Genomics Platform"/>
            <consortium name="The Broad Institute Genome Sequencing Center for Infectious Disease"/>
            <person name="Wu L."/>
            <person name="Ma J."/>
        </authorList>
    </citation>
    <scope>NUCLEOTIDE SEQUENCE [LARGE SCALE GENOMIC DNA]</scope>
    <source>
        <strain evidence="3">JCM 18537</strain>
    </source>
</reference>
<accession>A0ABP9AKI3</accession>
<dbReference type="GO" id="GO:0016787">
    <property type="term" value="F:hydrolase activity"/>
    <property type="evidence" value="ECO:0007669"/>
    <property type="project" value="UniProtKB-KW"/>
</dbReference>
<proteinExistence type="predicted"/>
<dbReference type="PANTHER" id="PTHR35531">
    <property type="entry name" value="INNER MEMBRANE PROTEIN YBCI-RELATED"/>
    <property type="match status" value="1"/>
</dbReference>
<dbReference type="Proteomes" id="UP001501645">
    <property type="component" value="Unassembled WGS sequence"/>
</dbReference>
<evidence type="ECO:0000256" key="1">
    <source>
        <dbReference type="SAM" id="Phobius"/>
    </source>
</evidence>
<name>A0ABP9AKI3_9MICO</name>
<keyword evidence="2" id="KW-0378">Hydrolase</keyword>
<organism evidence="2 3">
    <name type="scientific">Microbacterium gilvum</name>
    <dbReference type="NCBI Taxonomy" id="1336204"/>
    <lineage>
        <taxon>Bacteria</taxon>
        <taxon>Bacillati</taxon>
        <taxon>Actinomycetota</taxon>
        <taxon>Actinomycetes</taxon>
        <taxon>Micrococcales</taxon>
        <taxon>Microbacteriaceae</taxon>
        <taxon>Microbacterium</taxon>
    </lineage>
</organism>
<evidence type="ECO:0000313" key="3">
    <source>
        <dbReference type="Proteomes" id="UP001501645"/>
    </source>
</evidence>
<keyword evidence="1" id="KW-0472">Membrane</keyword>
<feature type="transmembrane region" description="Helical" evidence="1">
    <location>
        <begin position="134"/>
        <end position="151"/>
    </location>
</feature>
<feature type="transmembrane region" description="Helical" evidence="1">
    <location>
        <begin position="107"/>
        <end position="127"/>
    </location>
</feature>
<dbReference type="Pfam" id="PF04307">
    <property type="entry name" value="YdjM"/>
    <property type="match status" value="1"/>
</dbReference>
<keyword evidence="1" id="KW-0812">Transmembrane</keyword>
<dbReference type="EMBL" id="BAABKO010000005">
    <property type="protein sequence ID" value="GAA4782097.1"/>
    <property type="molecule type" value="Genomic_DNA"/>
</dbReference>
<dbReference type="RefSeq" id="WP_345440696.1">
    <property type="nucleotide sequence ID" value="NZ_BAABKO010000005.1"/>
</dbReference>
<gene>
    <name evidence="2" type="ORF">GCM10023351_29250</name>
</gene>
<evidence type="ECO:0000313" key="2">
    <source>
        <dbReference type="EMBL" id="GAA4782097.1"/>
    </source>
</evidence>
<keyword evidence="1" id="KW-1133">Transmembrane helix</keyword>
<dbReference type="InterPro" id="IPR007404">
    <property type="entry name" value="YdjM-like"/>
</dbReference>
<protein>
    <submittedName>
        <fullName evidence="2">Metal-dependent hydrolase</fullName>
    </submittedName>
</protein>
<dbReference type="PANTHER" id="PTHR35531:SF1">
    <property type="entry name" value="INNER MEMBRANE PROTEIN YBCI-RELATED"/>
    <property type="match status" value="1"/>
</dbReference>
<keyword evidence="3" id="KW-1185">Reference proteome</keyword>
<feature type="transmembrane region" description="Helical" evidence="1">
    <location>
        <begin position="157"/>
        <end position="186"/>
    </location>
</feature>
<sequence>MMGTSHAVGGAAAWLALTATALPSLGVHPLPPEAVLLGLPVAAGAALLPDADHPSATIAHSVPVAGRVAAGVLGAVSGGHRKGMHSLLAVVAVLLGTRALAQVDAGSFHLGVALVVTACTAYGLKVLRIARRWPAAWASGAAFGIVLGVLAPERMAWLPWCVGAGYLAHLVGDLLTTGGVPLLWPVRVRAPRWARRAPVLRRIWLRSGAVAVPLVGDTGSWREQAVFVALGAYVVWGACAEAVAAAA</sequence>